<name>A0A5B7DI72_PORTR</name>
<organism evidence="2 3">
    <name type="scientific">Portunus trituberculatus</name>
    <name type="common">Swimming crab</name>
    <name type="synonym">Neptunus trituberculatus</name>
    <dbReference type="NCBI Taxonomy" id="210409"/>
    <lineage>
        <taxon>Eukaryota</taxon>
        <taxon>Metazoa</taxon>
        <taxon>Ecdysozoa</taxon>
        <taxon>Arthropoda</taxon>
        <taxon>Crustacea</taxon>
        <taxon>Multicrustacea</taxon>
        <taxon>Malacostraca</taxon>
        <taxon>Eumalacostraca</taxon>
        <taxon>Eucarida</taxon>
        <taxon>Decapoda</taxon>
        <taxon>Pleocyemata</taxon>
        <taxon>Brachyura</taxon>
        <taxon>Eubrachyura</taxon>
        <taxon>Portunoidea</taxon>
        <taxon>Portunidae</taxon>
        <taxon>Portuninae</taxon>
        <taxon>Portunus</taxon>
    </lineage>
</organism>
<protein>
    <submittedName>
        <fullName evidence="2">Uncharacterized protein</fullName>
    </submittedName>
</protein>
<gene>
    <name evidence="2" type="ORF">E2C01_013706</name>
</gene>
<evidence type="ECO:0000313" key="3">
    <source>
        <dbReference type="Proteomes" id="UP000324222"/>
    </source>
</evidence>
<comment type="caution">
    <text evidence="2">The sequence shown here is derived from an EMBL/GenBank/DDBJ whole genome shotgun (WGS) entry which is preliminary data.</text>
</comment>
<proteinExistence type="predicted"/>
<feature type="region of interest" description="Disordered" evidence="1">
    <location>
        <begin position="1"/>
        <end position="20"/>
    </location>
</feature>
<evidence type="ECO:0000256" key="1">
    <source>
        <dbReference type="SAM" id="MobiDB-lite"/>
    </source>
</evidence>
<accession>A0A5B7DI72</accession>
<dbReference type="Proteomes" id="UP000324222">
    <property type="component" value="Unassembled WGS sequence"/>
</dbReference>
<dbReference type="EMBL" id="VSRR010000906">
    <property type="protein sequence ID" value="MPC20749.1"/>
    <property type="molecule type" value="Genomic_DNA"/>
</dbReference>
<keyword evidence="3" id="KW-1185">Reference proteome</keyword>
<dbReference type="AlphaFoldDB" id="A0A5B7DI72"/>
<evidence type="ECO:0000313" key="2">
    <source>
        <dbReference type="EMBL" id="MPC20749.1"/>
    </source>
</evidence>
<reference evidence="2 3" key="1">
    <citation type="submission" date="2019-05" db="EMBL/GenBank/DDBJ databases">
        <title>Another draft genome of Portunus trituberculatus and its Hox gene families provides insights of decapod evolution.</title>
        <authorList>
            <person name="Jeong J.-H."/>
            <person name="Song I."/>
            <person name="Kim S."/>
            <person name="Choi T."/>
            <person name="Kim D."/>
            <person name="Ryu S."/>
            <person name="Kim W."/>
        </authorList>
    </citation>
    <scope>NUCLEOTIDE SEQUENCE [LARGE SCALE GENOMIC DNA]</scope>
    <source>
        <tissue evidence="2">Muscle</tissue>
    </source>
</reference>
<sequence length="94" mass="11108">MSIDSFWSGMQGRKTSSVESPRRIILSLRLTCKASEQFLNRHDEQGEDFLTSSLKKRNRKKVLNHFSFPLMSPDMLLMMSENEDDKEKKKRRNQ</sequence>